<reference evidence="2" key="1">
    <citation type="journal article" date="2013" name="Nat. Genet.">
        <title>The duck genome and transcriptome provide insight into an avian influenza virus reservoir species.</title>
        <authorList>
            <person name="Huang Y."/>
            <person name="Li Y."/>
            <person name="Burt D.W."/>
            <person name="Chen H."/>
            <person name="Zhang Y."/>
            <person name="Qian W."/>
            <person name="Kim H."/>
            <person name="Gan S."/>
            <person name="Zhao Y."/>
            <person name="Li J."/>
            <person name="Yi K."/>
            <person name="Feng H."/>
            <person name="Zhu P."/>
            <person name="Li B."/>
            <person name="Liu Q."/>
            <person name="Fairley S."/>
            <person name="Magor K.E."/>
            <person name="Du Z."/>
            <person name="Hu X."/>
            <person name="Goodman L."/>
            <person name="Tafer H."/>
            <person name="Vignal A."/>
            <person name="Lee T."/>
            <person name="Kim K.W."/>
            <person name="Sheng Z."/>
            <person name="An Y."/>
            <person name="Searle S."/>
            <person name="Herrero J."/>
            <person name="Groenen M.A."/>
            <person name="Crooijmans R.P."/>
            <person name="Faraut T."/>
            <person name="Cai Q."/>
            <person name="Webster R.G."/>
            <person name="Aldridge J.R."/>
            <person name="Warren W.C."/>
            <person name="Bartschat S."/>
            <person name="Kehr S."/>
            <person name="Marz M."/>
            <person name="Stadler P.F."/>
            <person name="Smith J."/>
            <person name="Kraus R.H."/>
            <person name="Zhao Y."/>
            <person name="Ren L."/>
            <person name="Fei J."/>
            <person name="Morisson M."/>
            <person name="Kaiser P."/>
            <person name="Griffin D.K."/>
            <person name="Rao M."/>
            <person name="Pitel F."/>
            <person name="Wang J."/>
            <person name="Li N."/>
        </authorList>
    </citation>
    <scope>NUCLEOTIDE SEQUENCE [LARGE SCALE GENOMIC DNA]</scope>
</reference>
<organism evidence="1 2">
    <name type="scientific">Anas platyrhynchos</name>
    <name type="common">Mallard</name>
    <name type="synonym">Anas boschas</name>
    <dbReference type="NCBI Taxonomy" id="8839"/>
    <lineage>
        <taxon>Eukaryota</taxon>
        <taxon>Metazoa</taxon>
        <taxon>Chordata</taxon>
        <taxon>Craniata</taxon>
        <taxon>Vertebrata</taxon>
        <taxon>Euteleostomi</taxon>
        <taxon>Archelosauria</taxon>
        <taxon>Archosauria</taxon>
        <taxon>Dinosauria</taxon>
        <taxon>Saurischia</taxon>
        <taxon>Theropoda</taxon>
        <taxon>Coelurosauria</taxon>
        <taxon>Aves</taxon>
        <taxon>Neognathae</taxon>
        <taxon>Galloanserae</taxon>
        <taxon>Anseriformes</taxon>
        <taxon>Anatidae</taxon>
        <taxon>Anatinae</taxon>
        <taxon>Anas</taxon>
    </lineage>
</organism>
<evidence type="ECO:0000313" key="2">
    <source>
        <dbReference type="Proteomes" id="UP000296049"/>
    </source>
</evidence>
<sequence>MTSSILNWHVEEVWGTRDPECDEAPERLRMSLAEQTTQNLGELSNINSEVTAYRGKLIIKTRCTTFTSFTSHSFSIRRKKRKAAERILLPCTAGGKAAFYPEGCWCERGLHNVLLHSS</sequence>
<keyword evidence="2" id="KW-1185">Reference proteome</keyword>
<gene>
    <name evidence="1" type="ORF">Anapl_11544</name>
</gene>
<accession>R0LFC5</accession>
<name>R0LFC5_ANAPL</name>
<proteinExistence type="predicted"/>
<dbReference type="EMBL" id="KB743400">
    <property type="protein sequence ID" value="EOA98962.1"/>
    <property type="molecule type" value="Genomic_DNA"/>
</dbReference>
<dbReference type="Proteomes" id="UP000296049">
    <property type="component" value="Unassembled WGS sequence"/>
</dbReference>
<protein>
    <submittedName>
        <fullName evidence="1">Uncharacterized protein</fullName>
    </submittedName>
</protein>
<dbReference type="AlphaFoldDB" id="R0LFC5"/>
<evidence type="ECO:0000313" key="1">
    <source>
        <dbReference type="EMBL" id="EOA98962.1"/>
    </source>
</evidence>